<feature type="region of interest" description="Disordered" evidence="1">
    <location>
        <begin position="1"/>
        <end position="89"/>
    </location>
</feature>
<dbReference type="KEGG" id="adu:127742381"/>
<dbReference type="GeneID" id="127742381"/>
<feature type="compositionally biased region" description="Basic and acidic residues" evidence="1">
    <location>
        <begin position="72"/>
        <end position="87"/>
    </location>
</feature>
<organism evidence="2 3">
    <name type="scientific">Arachis duranensis</name>
    <name type="common">Wild peanut</name>
    <dbReference type="NCBI Taxonomy" id="130453"/>
    <lineage>
        <taxon>Eukaryota</taxon>
        <taxon>Viridiplantae</taxon>
        <taxon>Streptophyta</taxon>
        <taxon>Embryophyta</taxon>
        <taxon>Tracheophyta</taxon>
        <taxon>Spermatophyta</taxon>
        <taxon>Magnoliopsida</taxon>
        <taxon>eudicotyledons</taxon>
        <taxon>Gunneridae</taxon>
        <taxon>Pentapetalae</taxon>
        <taxon>rosids</taxon>
        <taxon>fabids</taxon>
        <taxon>Fabales</taxon>
        <taxon>Fabaceae</taxon>
        <taxon>Papilionoideae</taxon>
        <taxon>50 kb inversion clade</taxon>
        <taxon>dalbergioids sensu lato</taxon>
        <taxon>Dalbergieae</taxon>
        <taxon>Pterocarpus clade</taxon>
        <taxon>Arachis</taxon>
    </lineage>
</organism>
<evidence type="ECO:0000313" key="3">
    <source>
        <dbReference type="RefSeq" id="XP_052110842.1"/>
    </source>
</evidence>
<dbReference type="RefSeq" id="XP_052110842.1">
    <property type="nucleotide sequence ID" value="XM_052254882.1"/>
</dbReference>
<proteinExistence type="predicted"/>
<protein>
    <submittedName>
        <fullName evidence="3">Uncharacterized protein LOC127742381</fullName>
    </submittedName>
</protein>
<dbReference type="Proteomes" id="UP000515211">
    <property type="component" value="Chromosome 10"/>
</dbReference>
<evidence type="ECO:0000256" key="1">
    <source>
        <dbReference type="SAM" id="MobiDB-lite"/>
    </source>
</evidence>
<accession>A0A9C6TAZ1</accession>
<keyword evidence="2" id="KW-1185">Reference proteome</keyword>
<sequence length="179" mass="20623">MKKRKKGEAGEGFHGSRVREKEERQRGGCHCHRRRHCRPSMEPCVGAEERRRELAVASPRRHRARCRRARRERSDREREREREDLRGSHRRKEFAAASRCLRRRHSSSLLSDAVAVREEERELALPLDPPFLTVSVAAVSALLLPPLPRGATPLCFWPPENLVAVAEKTLPFQLSSPEI</sequence>
<dbReference type="AlphaFoldDB" id="A0A9C6TAZ1"/>
<reference evidence="3" key="2">
    <citation type="submission" date="2025-08" db="UniProtKB">
        <authorList>
            <consortium name="RefSeq"/>
        </authorList>
    </citation>
    <scope>IDENTIFICATION</scope>
    <source>
        <tissue evidence="3">Whole plant</tissue>
    </source>
</reference>
<feature type="compositionally biased region" description="Basic residues" evidence="1">
    <location>
        <begin position="27"/>
        <end position="38"/>
    </location>
</feature>
<feature type="compositionally biased region" description="Basic residues" evidence="1">
    <location>
        <begin position="59"/>
        <end position="71"/>
    </location>
</feature>
<evidence type="ECO:0000313" key="2">
    <source>
        <dbReference type="Proteomes" id="UP000515211"/>
    </source>
</evidence>
<feature type="compositionally biased region" description="Basic and acidic residues" evidence="1">
    <location>
        <begin position="17"/>
        <end position="26"/>
    </location>
</feature>
<reference evidence="2" key="1">
    <citation type="journal article" date="2016" name="Nat. Genet.">
        <title>The genome sequences of Arachis duranensis and Arachis ipaensis, the diploid ancestors of cultivated peanut.</title>
        <authorList>
            <person name="Bertioli D.J."/>
            <person name="Cannon S.B."/>
            <person name="Froenicke L."/>
            <person name="Huang G."/>
            <person name="Farmer A.D."/>
            <person name="Cannon E.K."/>
            <person name="Liu X."/>
            <person name="Gao D."/>
            <person name="Clevenger J."/>
            <person name="Dash S."/>
            <person name="Ren L."/>
            <person name="Moretzsohn M.C."/>
            <person name="Shirasawa K."/>
            <person name="Huang W."/>
            <person name="Vidigal B."/>
            <person name="Abernathy B."/>
            <person name="Chu Y."/>
            <person name="Niederhuth C.E."/>
            <person name="Umale P."/>
            <person name="Araujo A.C."/>
            <person name="Kozik A."/>
            <person name="Kim K.D."/>
            <person name="Burow M.D."/>
            <person name="Varshney R.K."/>
            <person name="Wang X."/>
            <person name="Zhang X."/>
            <person name="Barkley N."/>
            <person name="Guimaraes P.M."/>
            <person name="Isobe S."/>
            <person name="Guo B."/>
            <person name="Liao B."/>
            <person name="Stalker H.T."/>
            <person name="Schmitz R.J."/>
            <person name="Scheffler B.E."/>
            <person name="Leal-Bertioli S.C."/>
            <person name="Xun X."/>
            <person name="Jackson S.A."/>
            <person name="Michelmore R."/>
            <person name="Ozias-Akins P."/>
        </authorList>
    </citation>
    <scope>NUCLEOTIDE SEQUENCE [LARGE SCALE GENOMIC DNA]</scope>
    <source>
        <strain evidence="2">cv. V14167</strain>
    </source>
</reference>
<gene>
    <name evidence="3" type="primary">LOC127742381</name>
</gene>
<name>A0A9C6TAZ1_ARADU</name>